<feature type="compositionally biased region" description="Polar residues" evidence="2">
    <location>
        <begin position="526"/>
        <end position="537"/>
    </location>
</feature>
<dbReference type="GO" id="GO:0005829">
    <property type="term" value="C:cytosol"/>
    <property type="evidence" value="ECO:0007669"/>
    <property type="project" value="TreeGrafter"/>
</dbReference>
<organism evidence="3 4">
    <name type="scientific">Fusarium avenaceum</name>
    <dbReference type="NCBI Taxonomy" id="40199"/>
    <lineage>
        <taxon>Eukaryota</taxon>
        <taxon>Fungi</taxon>
        <taxon>Dikarya</taxon>
        <taxon>Ascomycota</taxon>
        <taxon>Pezizomycotina</taxon>
        <taxon>Sordariomycetes</taxon>
        <taxon>Hypocreomycetidae</taxon>
        <taxon>Hypocreales</taxon>
        <taxon>Nectriaceae</taxon>
        <taxon>Fusarium</taxon>
        <taxon>Fusarium tricinctum species complex</taxon>
    </lineage>
</organism>
<dbReference type="Proteomes" id="UP000782241">
    <property type="component" value="Unassembled WGS sequence"/>
</dbReference>
<dbReference type="Gene3D" id="1.20.200.10">
    <property type="entry name" value="Fumarase/aspartase (Central domain)"/>
    <property type="match status" value="1"/>
</dbReference>
<feature type="region of interest" description="Disordered" evidence="2">
    <location>
        <begin position="485"/>
        <end position="537"/>
    </location>
</feature>
<protein>
    <submittedName>
        <fullName evidence="3">Uncharacterized protein</fullName>
    </submittedName>
</protein>
<keyword evidence="1" id="KW-0456">Lyase</keyword>
<gene>
    <name evidence="3" type="ORF">KAF25_001389</name>
</gene>
<sequence>MTGSIQNPTQLSVQPQIPVNSTTLRANADMVHMDSDHRSAKIAHAFDWRACFSVWRKLWLYLAQSQQQMGVALITDNAIEQMKNNLDITDSDLQWALRRGSAEPLETIMNQTFLFGRAAGRCTAGRINYAVPAEFVTRNCHAMLVREALDIFIPRLPEVMNRLREFAVSNKSRRAVFHPCRQFTQISTFGRRAADWVLDLGRDLIVLEKIRDDILLCGTRGTKAEMTHLTRVLGGDVRSCEQLDITLCQYAGFKGCYDAEKISTERYERDLALAIGGALANLALGISRTLTEMAIFKTEQKYLGSTSTITDLICRTNNDALRIAADWTRWSSAGLAIGPVVLQKMFTDADTIIRRFESLIVEIDTSSIKPLVDEALPGIITRKITQRMVQAGRPRDLVIWYLSKFACQTLLEHDNIASPGAFFDMIRRTEYFKPVWWRIDYWSRSELDIRGCEKTVDEVCARGGSLDKLLEEYKASVEKVQSYKMPDEVKEELVESSSSGSDADDEDSFATTIRWTVQGEDAPATSDYQSDSGKTKS</sequence>
<evidence type="ECO:0000313" key="3">
    <source>
        <dbReference type="EMBL" id="KAG5663453.1"/>
    </source>
</evidence>
<dbReference type="GO" id="GO:0004018">
    <property type="term" value="F:N6-(1,2-dicarboxyethyl)AMP AMP-lyase (fumarate-forming) activity"/>
    <property type="evidence" value="ECO:0007669"/>
    <property type="project" value="TreeGrafter"/>
</dbReference>
<comment type="caution">
    <text evidence="3">The sequence shown here is derived from an EMBL/GenBank/DDBJ whole genome shotgun (WGS) entry which is preliminary data.</text>
</comment>
<accession>A0A9P7HBN8</accession>
<keyword evidence="4" id="KW-1185">Reference proteome</keyword>
<proteinExistence type="predicted"/>
<evidence type="ECO:0000313" key="4">
    <source>
        <dbReference type="Proteomes" id="UP000782241"/>
    </source>
</evidence>
<reference evidence="3" key="1">
    <citation type="submission" date="2021-04" db="EMBL/GenBank/DDBJ databases">
        <title>Draft genome of Fusarium avenaceum strain F156N33, isolated from an atmospheric sample in Virginia.</title>
        <authorList>
            <person name="Yang S."/>
            <person name="Vinatzer B.A."/>
            <person name="Coleman J."/>
        </authorList>
    </citation>
    <scope>NUCLEOTIDE SEQUENCE</scope>
    <source>
        <strain evidence="3">F156N33</strain>
    </source>
</reference>
<dbReference type="GO" id="GO:0044208">
    <property type="term" value="P:'de novo' AMP biosynthetic process"/>
    <property type="evidence" value="ECO:0007669"/>
    <property type="project" value="TreeGrafter"/>
</dbReference>
<dbReference type="PANTHER" id="PTHR43172">
    <property type="entry name" value="ADENYLOSUCCINATE LYASE"/>
    <property type="match status" value="1"/>
</dbReference>
<dbReference type="InterPro" id="IPR024083">
    <property type="entry name" value="Fumarase/histidase_N"/>
</dbReference>
<evidence type="ECO:0000256" key="2">
    <source>
        <dbReference type="SAM" id="MobiDB-lite"/>
    </source>
</evidence>
<dbReference type="GO" id="GO:0070626">
    <property type="term" value="F:(S)-2-(5-amino-1-(5-phospho-D-ribosyl)imidazole-4-carboxamido) succinate lyase (fumarate-forming) activity"/>
    <property type="evidence" value="ECO:0007669"/>
    <property type="project" value="TreeGrafter"/>
</dbReference>
<dbReference type="AlphaFoldDB" id="A0A9P7HBN8"/>
<dbReference type="SUPFAM" id="SSF48557">
    <property type="entry name" value="L-aspartase-like"/>
    <property type="match status" value="1"/>
</dbReference>
<dbReference type="EMBL" id="JAGPUO010000004">
    <property type="protein sequence ID" value="KAG5663453.1"/>
    <property type="molecule type" value="Genomic_DNA"/>
</dbReference>
<dbReference type="Gene3D" id="1.10.275.10">
    <property type="entry name" value="Fumarase/aspartase (N-terminal domain)"/>
    <property type="match status" value="1"/>
</dbReference>
<name>A0A9P7HBN8_9HYPO</name>
<evidence type="ECO:0000256" key="1">
    <source>
        <dbReference type="ARBA" id="ARBA00023239"/>
    </source>
</evidence>
<dbReference type="InterPro" id="IPR008948">
    <property type="entry name" value="L-Aspartase-like"/>
</dbReference>
<dbReference type="PANTHER" id="PTHR43172:SF1">
    <property type="entry name" value="ADENYLOSUCCINATE LYASE"/>
    <property type="match status" value="1"/>
</dbReference>